<reference evidence="2" key="1">
    <citation type="submission" date="2011-06" db="EMBL/GenBank/DDBJ databases">
        <title>Complete genome sequence of Paenibacillus mucilaginosus KNP414.</title>
        <authorList>
            <person name="Wang J."/>
            <person name="Hu S."/>
            <person name="Hu X."/>
            <person name="Zhang B."/>
            <person name="Dong D."/>
            <person name="Zhang S."/>
            <person name="Zhao K."/>
            <person name="Wu D."/>
        </authorList>
    </citation>
    <scope>NUCLEOTIDE SEQUENCE [LARGE SCALE GENOMIC DNA]</scope>
    <source>
        <strain evidence="2">KNP414</strain>
    </source>
</reference>
<dbReference type="KEGG" id="pms:KNP414_02987"/>
<evidence type="ECO:0000313" key="1">
    <source>
        <dbReference type="EMBL" id="AEI41545.1"/>
    </source>
</evidence>
<accession>F8F5Y1</accession>
<evidence type="ECO:0000313" key="2">
    <source>
        <dbReference type="Proteomes" id="UP000006620"/>
    </source>
</evidence>
<dbReference type="EMBL" id="CP002869">
    <property type="protein sequence ID" value="AEI41545.1"/>
    <property type="molecule type" value="Genomic_DNA"/>
</dbReference>
<sequence>MRQRDGTITAADAESVQAEERLLEFAAEQALAGTYERRPVSFGGKPAFFW</sequence>
<name>F8F5Y1_PAEMK</name>
<proteinExistence type="predicted"/>
<dbReference type="Proteomes" id="UP000006620">
    <property type="component" value="Chromosome"/>
</dbReference>
<protein>
    <submittedName>
        <fullName evidence="1">Uncharacterized protein</fullName>
    </submittedName>
</protein>
<organism evidence="1 2">
    <name type="scientific">Paenibacillus mucilaginosus (strain KNP414)</name>
    <dbReference type="NCBI Taxonomy" id="1036673"/>
    <lineage>
        <taxon>Bacteria</taxon>
        <taxon>Bacillati</taxon>
        <taxon>Bacillota</taxon>
        <taxon>Bacilli</taxon>
        <taxon>Bacillales</taxon>
        <taxon>Paenibacillaceae</taxon>
        <taxon>Paenibacillus</taxon>
    </lineage>
</organism>
<dbReference type="HOGENOM" id="CLU_206574_0_0_9"/>
<dbReference type="AlphaFoldDB" id="F8F5Y1"/>
<gene>
    <name evidence="1" type="ordered locus">KNP414_02987</name>
</gene>
<reference evidence="1 2" key="2">
    <citation type="journal article" date="2013" name="Genome Announc.">
        <title>Genome Sequence of Growth-Improving Paenibacillus mucilaginosus Strain KNP414.</title>
        <authorList>
            <person name="Lu J.J."/>
            <person name="Wang J.F."/>
            <person name="Hu X.F."/>
        </authorList>
    </citation>
    <scope>NUCLEOTIDE SEQUENCE [LARGE SCALE GENOMIC DNA]</scope>
    <source>
        <strain evidence="1 2">KNP414</strain>
    </source>
</reference>